<evidence type="ECO:0000256" key="1">
    <source>
        <dbReference type="ARBA" id="ARBA00003257"/>
    </source>
</evidence>
<dbReference type="GO" id="GO:0005743">
    <property type="term" value="C:mitochondrial inner membrane"/>
    <property type="evidence" value="ECO:0007669"/>
    <property type="project" value="UniProtKB-SubCell"/>
</dbReference>
<evidence type="ECO:0000256" key="3">
    <source>
        <dbReference type="ARBA" id="ARBA00010535"/>
    </source>
</evidence>
<dbReference type="InterPro" id="IPR018086">
    <property type="entry name" value="NADH_UbQ_OxRdtase_su1_CS"/>
</dbReference>
<sequence length="310" mass="35566">MFWNLMSSLMGYVILVLMVLVGVAFLTLLERKVLGYIQIRSGPNKVGMMGVMQPFSDAISLFSKESVVPFLSNYLVYYFSPVVSFFLIFFMWSLVPYGWNLVNFNFGFVFFICCLGFSVYGVMVAGWSSNSMYSLIGSLRSVAQTISYEVSLGFIFFCLLILINSFSLIEFMSFQSYVWFICFMYPLFLMMFTSMLAETNRTPFDLAEGESELVSGFNVEYSSGGFALIFLAEYSSILLMSLVMGVMFLGGNFISFFFLILLGFISFVFIWLRGTLPRYRYDRLMSLCWSSYLPVSLLLIIFFFNLKLIL</sequence>
<organism evidence="15">
    <name type="scientific">Coleoptera sp. 22 KM-2017</name>
    <dbReference type="NCBI Taxonomy" id="2219326"/>
    <lineage>
        <taxon>Eukaryota</taxon>
        <taxon>Metazoa</taxon>
        <taxon>Ecdysozoa</taxon>
        <taxon>Arthropoda</taxon>
        <taxon>Hexapoda</taxon>
        <taxon>Insecta</taxon>
        <taxon>Pterygota</taxon>
        <taxon>Neoptera</taxon>
        <taxon>Endopterygota</taxon>
        <taxon>Coleoptera</taxon>
    </lineage>
</organism>
<evidence type="ECO:0000256" key="2">
    <source>
        <dbReference type="ARBA" id="ARBA00004448"/>
    </source>
</evidence>
<dbReference type="InterPro" id="IPR001694">
    <property type="entry name" value="NADH_UbQ_OxRdtase_su1/FPO"/>
</dbReference>
<evidence type="ECO:0000256" key="8">
    <source>
        <dbReference type="ARBA" id="ARBA00022989"/>
    </source>
</evidence>
<feature type="transmembrane region" description="Helical" evidence="14">
    <location>
        <begin position="106"/>
        <end position="127"/>
    </location>
</feature>
<evidence type="ECO:0000256" key="4">
    <source>
        <dbReference type="ARBA" id="ARBA00021009"/>
    </source>
</evidence>
<feature type="transmembrane region" description="Helical" evidence="14">
    <location>
        <begin position="177"/>
        <end position="197"/>
    </location>
</feature>
<evidence type="ECO:0000256" key="10">
    <source>
        <dbReference type="ARBA" id="ARBA00023128"/>
    </source>
</evidence>
<dbReference type="PANTHER" id="PTHR11432">
    <property type="entry name" value="NADH DEHYDROGENASE SUBUNIT 1"/>
    <property type="match status" value="1"/>
</dbReference>
<evidence type="ECO:0000256" key="9">
    <source>
        <dbReference type="ARBA" id="ARBA00023075"/>
    </source>
</evidence>
<evidence type="ECO:0000256" key="12">
    <source>
        <dbReference type="RuleBase" id="RU000471"/>
    </source>
</evidence>
<protein>
    <recommendedName>
        <fullName evidence="4 13">NADH-ubiquinone oxidoreductase chain 1</fullName>
        <ecNumber evidence="13">7.1.1.2</ecNumber>
    </recommendedName>
</protein>
<keyword evidence="5" id="KW-0813">Transport</keyword>
<feature type="transmembrane region" description="Helical" evidence="14">
    <location>
        <begin position="74"/>
        <end position="94"/>
    </location>
</feature>
<keyword evidence="9 13" id="KW-0830">Ubiquinone</keyword>
<geneLocation type="mitochondrion" evidence="15"/>
<dbReference type="GO" id="GO:0008137">
    <property type="term" value="F:NADH dehydrogenase (ubiquinone) activity"/>
    <property type="evidence" value="ECO:0007669"/>
    <property type="project" value="UniProtKB-EC"/>
</dbReference>
<keyword evidence="7" id="KW-0999">Mitochondrion inner membrane</keyword>
<dbReference type="EMBL" id="MG193462">
    <property type="protein sequence ID" value="AXS66020.1"/>
    <property type="molecule type" value="Genomic_DNA"/>
</dbReference>
<evidence type="ECO:0000313" key="15">
    <source>
        <dbReference type="EMBL" id="AXS66020.1"/>
    </source>
</evidence>
<keyword evidence="8 14" id="KW-1133">Transmembrane helix</keyword>
<dbReference type="Pfam" id="PF00146">
    <property type="entry name" value="NADHdh"/>
    <property type="match status" value="1"/>
</dbReference>
<keyword evidence="10 13" id="KW-0496">Mitochondrion</keyword>
<evidence type="ECO:0000256" key="11">
    <source>
        <dbReference type="ARBA" id="ARBA00023136"/>
    </source>
</evidence>
<name>A0A346RIX3_9COLE</name>
<accession>A0A346RIX3</accession>
<dbReference type="PROSITE" id="PS00668">
    <property type="entry name" value="COMPLEX1_ND1_2"/>
    <property type="match status" value="1"/>
</dbReference>
<feature type="transmembrane region" description="Helical" evidence="14">
    <location>
        <begin position="226"/>
        <end position="247"/>
    </location>
</feature>
<keyword evidence="6 12" id="KW-0812">Transmembrane</keyword>
<dbReference type="GO" id="GO:0003954">
    <property type="term" value="F:NADH dehydrogenase activity"/>
    <property type="evidence" value="ECO:0007669"/>
    <property type="project" value="TreeGrafter"/>
</dbReference>
<dbReference type="HAMAP" id="MF_01350">
    <property type="entry name" value="NDH1_NuoH"/>
    <property type="match status" value="1"/>
</dbReference>
<feature type="transmembrane region" description="Helical" evidence="14">
    <location>
        <begin position="284"/>
        <end position="304"/>
    </location>
</feature>
<comment type="subcellular location">
    <subcellularLocation>
        <location evidence="2 12">Mitochondrion inner membrane</location>
        <topology evidence="2 12">Multi-pass membrane protein</topology>
    </subcellularLocation>
</comment>
<reference evidence="15" key="1">
    <citation type="journal article" date="2018" name="J. ISSAAS">
        <title>The contribution of mitochondrial metagenomics to large-scale data mining and phylogenetic analysis of Coleoptera.</title>
        <authorList>
            <person name="Miller K."/>
            <person name="Linard B."/>
            <person name="Motyka M."/>
            <person name="Bocek M."/>
            <person name="Vogler A.P."/>
        </authorList>
    </citation>
    <scope>NUCLEOTIDE SEQUENCE</scope>
</reference>
<gene>
    <name evidence="15" type="primary">nad1</name>
</gene>
<comment type="catalytic activity">
    <reaction evidence="13">
        <text>a ubiquinone + NADH + 5 H(+)(in) = a ubiquinol + NAD(+) + 4 H(+)(out)</text>
        <dbReference type="Rhea" id="RHEA:29091"/>
        <dbReference type="Rhea" id="RHEA-COMP:9565"/>
        <dbReference type="Rhea" id="RHEA-COMP:9566"/>
        <dbReference type="ChEBI" id="CHEBI:15378"/>
        <dbReference type="ChEBI" id="CHEBI:16389"/>
        <dbReference type="ChEBI" id="CHEBI:17976"/>
        <dbReference type="ChEBI" id="CHEBI:57540"/>
        <dbReference type="ChEBI" id="CHEBI:57945"/>
        <dbReference type="EC" id="7.1.1.2"/>
    </reaction>
</comment>
<feature type="transmembrane region" description="Helical" evidence="14">
    <location>
        <begin position="148"/>
        <end position="171"/>
    </location>
</feature>
<dbReference type="PROSITE" id="PS00667">
    <property type="entry name" value="COMPLEX1_ND1_1"/>
    <property type="match status" value="1"/>
</dbReference>
<evidence type="ECO:0000256" key="13">
    <source>
        <dbReference type="RuleBase" id="RU000473"/>
    </source>
</evidence>
<dbReference type="AlphaFoldDB" id="A0A346RIX3"/>
<evidence type="ECO:0000256" key="6">
    <source>
        <dbReference type="ARBA" id="ARBA00022692"/>
    </source>
</evidence>
<proteinExistence type="inferred from homology"/>
<evidence type="ECO:0000256" key="5">
    <source>
        <dbReference type="ARBA" id="ARBA00022448"/>
    </source>
</evidence>
<evidence type="ECO:0000256" key="7">
    <source>
        <dbReference type="ARBA" id="ARBA00022792"/>
    </source>
</evidence>
<keyword evidence="12" id="KW-0520">NAD</keyword>
<comment type="similarity">
    <text evidence="3 12">Belongs to the complex I subunit 1 family.</text>
</comment>
<evidence type="ECO:0000256" key="14">
    <source>
        <dbReference type="SAM" id="Phobius"/>
    </source>
</evidence>
<feature type="transmembrane region" description="Helical" evidence="14">
    <location>
        <begin position="12"/>
        <end position="29"/>
    </location>
</feature>
<dbReference type="GO" id="GO:0009060">
    <property type="term" value="P:aerobic respiration"/>
    <property type="evidence" value="ECO:0007669"/>
    <property type="project" value="TreeGrafter"/>
</dbReference>
<dbReference type="EC" id="7.1.1.2" evidence="13"/>
<dbReference type="PANTHER" id="PTHR11432:SF3">
    <property type="entry name" value="NADH-UBIQUINONE OXIDOREDUCTASE CHAIN 1"/>
    <property type="match status" value="1"/>
</dbReference>
<comment type="function">
    <text evidence="1">Core subunit of the mitochondrial membrane respiratory chain NADH dehydrogenase (Complex I) that is believed to belong to the minimal assembly required for catalysis. Complex I functions in the transfer of electrons from NADH to the respiratory chain. The immediate electron acceptor for the enzyme is believed to be ubiquinone.</text>
</comment>
<keyword evidence="11 14" id="KW-0472">Membrane</keyword>
<feature type="transmembrane region" description="Helical" evidence="14">
    <location>
        <begin position="253"/>
        <end position="272"/>
    </location>
</feature>